<evidence type="ECO:0000256" key="1">
    <source>
        <dbReference type="ARBA" id="ARBA00004141"/>
    </source>
</evidence>
<dbReference type="Proteomes" id="UP000266188">
    <property type="component" value="Unassembled WGS sequence"/>
</dbReference>
<dbReference type="GO" id="GO:0005886">
    <property type="term" value="C:plasma membrane"/>
    <property type="evidence" value="ECO:0007669"/>
    <property type="project" value="TreeGrafter"/>
</dbReference>
<dbReference type="InterPro" id="IPR051633">
    <property type="entry name" value="AceTr"/>
</dbReference>
<keyword evidence="4 6" id="KW-1133">Transmembrane helix</keyword>
<evidence type="ECO:0000313" key="8">
    <source>
        <dbReference type="Proteomes" id="UP000266188"/>
    </source>
</evidence>
<feature type="transmembrane region" description="Helical" evidence="6">
    <location>
        <begin position="166"/>
        <end position="186"/>
    </location>
</feature>
<evidence type="ECO:0000256" key="6">
    <source>
        <dbReference type="SAM" id="Phobius"/>
    </source>
</evidence>
<protein>
    <recommendedName>
        <fullName evidence="9">GPR1/FUN34/YaaH-class plasma membrane protein</fullName>
    </recommendedName>
</protein>
<evidence type="ECO:0000313" key="7">
    <source>
        <dbReference type="EMBL" id="RJE24529.1"/>
    </source>
</evidence>
<keyword evidence="8" id="KW-1185">Reference proteome</keyword>
<dbReference type="PANTHER" id="PTHR31123">
    <property type="entry name" value="ACCUMULATION OF DYADS PROTEIN 2-RELATED"/>
    <property type="match status" value="1"/>
</dbReference>
<organism evidence="7 8">
    <name type="scientific">Aspergillus sclerotialis</name>
    <dbReference type="NCBI Taxonomy" id="2070753"/>
    <lineage>
        <taxon>Eukaryota</taxon>
        <taxon>Fungi</taxon>
        <taxon>Dikarya</taxon>
        <taxon>Ascomycota</taxon>
        <taxon>Pezizomycotina</taxon>
        <taxon>Eurotiomycetes</taxon>
        <taxon>Eurotiomycetidae</taxon>
        <taxon>Eurotiales</taxon>
        <taxon>Aspergillaceae</taxon>
        <taxon>Aspergillus</taxon>
        <taxon>Aspergillus subgen. Polypaecilum</taxon>
    </lineage>
</organism>
<comment type="caution">
    <text evidence="7">The sequence shown here is derived from an EMBL/GenBank/DDBJ whole genome shotgun (WGS) entry which is preliminary data.</text>
</comment>
<feature type="transmembrane region" description="Helical" evidence="6">
    <location>
        <begin position="102"/>
        <end position="123"/>
    </location>
</feature>
<dbReference type="OrthoDB" id="3648309at2759"/>
<dbReference type="STRING" id="2070753.A0A3A2ZMR6"/>
<keyword evidence="5 6" id="KW-0472">Membrane</keyword>
<feature type="transmembrane region" description="Helical" evidence="6">
    <location>
        <begin position="193"/>
        <end position="217"/>
    </location>
</feature>
<accession>A0A3A2ZMR6</accession>
<feature type="transmembrane region" description="Helical" evidence="6">
    <location>
        <begin position="71"/>
        <end position="90"/>
    </location>
</feature>
<dbReference type="AlphaFoldDB" id="A0A3A2ZMR6"/>
<dbReference type="GO" id="GO:0015123">
    <property type="term" value="F:acetate transmembrane transporter activity"/>
    <property type="evidence" value="ECO:0007669"/>
    <property type="project" value="TreeGrafter"/>
</dbReference>
<comment type="subcellular location">
    <subcellularLocation>
        <location evidence="1">Membrane</location>
        <topology evidence="1">Multi-pass membrane protein</topology>
    </subcellularLocation>
</comment>
<proteinExistence type="inferred from homology"/>
<evidence type="ECO:0000256" key="2">
    <source>
        <dbReference type="ARBA" id="ARBA00005587"/>
    </source>
</evidence>
<dbReference type="Pfam" id="PF01184">
    <property type="entry name" value="Gpr1_Fun34_YaaH"/>
    <property type="match status" value="1"/>
</dbReference>
<comment type="similarity">
    <text evidence="2">Belongs to the acetate uptake transporter (AceTr) (TC 2.A.96) family.</text>
</comment>
<feature type="transmembrane region" description="Helical" evidence="6">
    <location>
        <begin position="229"/>
        <end position="254"/>
    </location>
</feature>
<keyword evidence="3 6" id="KW-0812">Transmembrane</keyword>
<name>A0A3A2ZMR6_9EURO</name>
<sequence>MADLERNFSSRENGAAAYDFAKSESHEETLQRIRTAGTLSISPELFEKLYLTPKTPNKGNLRMTIGNPSPLGLLGFAISLGPLCASLMEWRGTTGSNMTAQIGMWYGMGGVLMIIACILEFIIGNTLPGVAFGTYGGFYITQAITYTPFYGAQDAYQPDNPANPGFSTSFGFSLVFMGVPTFVFMICSLRTNVVYVMLFATILTGFGLLGGSFWHLAQMNVETAHTLQIAAGAVFFVTDMIGWYIFIFLMFAAVEFPIQLPMGDLSHLVPAHKMRSKEE</sequence>
<evidence type="ECO:0000256" key="3">
    <source>
        <dbReference type="ARBA" id="ARBA00022692"/>
    </source>
</evidence>
<evidence type="ECO:0000256" key="4">
    <source>
        <dbReference type="ARBA" id="ARBA00022989"/>
    </source>
</evidence>
<evidence type="ECO:0008006" key="9">
    <source>
        <dbReference type="Google" id="ProtNLM"/>
    </source>
</evidence>
<reference evidence="8" key="1">
    <citation type="submission" date="2017-02" db="EMBL/GenBank/DDBJ databases">
        <authorList>
            <person name="Tafer H."/>
            <person name="Lopandic K."/>
        </authorList>
    </citation>
    <scope>NUCLEOTIDE SEQUENCE [LARGE SCALE GENOMIC DNA]</scope>
    <source>
        <strain evidence="8">CBS 366.77</strain>
    </source>
</reference>
<dbReference type="PANTHER" id="PTHR31123:SF4">
    <property type="entry name" value="PROTEIN ALCS"/>
    <property type="match status" value="1"/>
</dbReference>
<evidence type="ECO:0000256" key="5">
    <source>
        <dbReference type="ARBA" id="ARBA00023136"/>
    </source>
</evidence>
<dbReference type="EMBL" id="MVGC01000077">
    <property type="protein sequence ID" value="RJE24529.1"/>
    <property type="molecule type" value="Genomic_DNA"/>
</dbReference>
<gene>
    <name evidence="7" type="ORF">PHISCL_03116</name>
</gene>
<dbReference type="InterPro" id="IPR000791">
    <property type="entry name" value="Gpr1/Fun34/SatP-like"/>
</dbReference>